<evidence type="ECO:0000313" key="3">
    <source>
        <dbReference type="Proteomes" id="UP000489600"/>
    </source>
</evidence>
<reference evidence="2" key="1">
    <citation type="submission" date="2019-07" db="EMBL/GenBank/DDBJ databases">
        <authorList>
            <person name="Dittberner H."/>
        </authorList>
    </citation>
    <scope>NUCLEOTIDE SEQUENCE [LARGE SCALE GENOMIC DNA]</scope>
</reference>
<comment type="caution">
    <text evidence="2">The sequence shown here is derived from an EMBL/GenBank/DDBJ whole genome shotgun (WGS) entry which is preliminary data.</text>
</comment>
<feature type="region of interest" description="Disordered" evidence="1">
    <location>
        <begin position="1"/>
        <end position="38"/>
    </location>
</feature>
<protein>
    <submittedName>
        <fullName evidence="2">Uncharacterized protein</fullName>
    </submittedName>
</protein>
<dbReference type="EMBL" id="CABITT030000001">
    <property type="protein sequence ID" value="VVA91617.1"/>
    <property type="molecule type" value="Genomic_DNA"/>
</dbReference>
<proteinExistence type="predicted"/>
<sequence length="56" mass="6601">MPQNQVFTPEDCAESHLSDEKQHPRAPLHRRTSDQKWWRTQCRKEPAIEDDALTVS</sequence>
<evidence type="ECO:0000256" key="1">
    <source>
        <dbReference type="SAM" id="MobiDB-lite"/>
    </source>
</evidence>
<feature type="compositionally biased region" description="Basic and acidic residues" evidence="1">
    <location>
        <begin position="13"/>
        <end position="23"/>
    </location>
</feature>
<evidence type="ECO:0000313" key="2">
    <source>
        <dbReference type="EMBL" id="VVA91617.1"/>
    </source>
</evidence>
<accession>A0A565AQC9</accession>
<organism evidence="2 3">
    <name type="scientific">Arabis nemorensis</name>
    <dbReference type="NCBI Taxonomy" id="586526"/>
    <lineage>
        <taxon>Eukaryota</taxon>
        <taxon>Viridiplantae</taxon>
        <taxon>Streptophyta</taxon>
        <taxon>Embryophyta</taxon>
        <taxon>Tracheophyta</taxon>
        <taxon>Spermatophyta</taxon>
        <taxon>Magnoliopsida</taxon>
        <taxon>eudicotyledons</taxon>
        <taxon>Gunneridae</taxon>
        <taxon>Pentapetalae</taxon>
        <taxon>rosids</taxon>
        <taxon>malvids</taxon>
        <taxon>Brassicales</taxon>
        <taxon>Brassicaceae</taxon>
        <taxon>Arabideae</taxon>
        <taxon>Arabis</taxon>
    </lineage>
</organism>
<dbReference type="Proteomes" id="UP000489600">
    <property type="component" value="Unassembled WGS sequence"/>
</dbReference>
<dbReference type="AlphaFoldDB" id="A0A565AQC9"/>
<name>A0A565AQC9_9BRAS</name>
<keyword evidence="3" id="KW-1185">Reference proteome</keyword>
<gene>
    <name evidence="2" type="ORF">ANE_LOCUS2062</name>
</gene>